<protein>
    <submittedName>
        <fullName evidence="1">Transmembrane protein</fullName>
    </submittedName>
</protein>
<accession>A0ACC1YDH9</accession>
<keyword evidence="1" id="KW-0472">Membrane</keyword>
<organism evidence="1 2">
    <name type="scientific">Melia azedarach</name>
    <name type="common">Chinaberry tree</name>
    <dbReference type="NCBI Taxonomy" id="155640"/>
    <lineage>
        <taxon>Eukaryota</taxon>
        <taxon>Viridiplantae</taxon>
        <taxon>Streptophyta</taxon>
        <taxon>Embryophyta</taxon>
        <taxon>Tracheophyta</taxon>
        <taxon>Spermatophyta</taxon>
        <taxon>Magnoliopsida</taxon>
        <taxon>eudicotyledons</taxon>
        <taxon>Gunneridae</taxon>
        <taxon>Pentapetalae</taxon>
        <taxon>rosids</taxon>
        <taxon>malvids</taxon>
        <taxon>Sapindales</taxon>
        <taxon>Meliaceae</taxon>
        <taxon>Melia</taxon>
    </lineage>
</organism>
<name>A0ACC1YDH9_MELAZ</name>
<sequence length="273" mass="29386">MKANLITANPSHFLAQFRFISSQNPVSFPKSTNSLRKFFPLTSKRHYFLVPICCLNPTKSHNSNELLNPVSENSLPEEELKTDFNIEVATANVPSYLPPAKLSLSDQAFFLLVFIACTTSVAFTSLLIAAVPTLYAMGRAATSLSKLADTAREELPSTMAAIRLSGMEISDLTLELSDLSQEIADGVNKSAQAVQAAEAGIRQIGTLARQQTISMIQERASLPIISLQPVVAGAAKKTSHAVGQATKTLMNMISKGELSSGNEDDSGIDRVEI</sequence>
<gene>
    <name evidence="1" type="ORF">OWV82_008909</name>
</gene>
<evidence type="ECO:0000313" key="2">
    <source>
        <dbReference type="Proteomes" id="UP001164539"/>
    </source>
</evidence>
<evidence type="ECO:0000313" key="1">
    <source>
        <dbReference type="EMBL" id="KAJ4721189.1"/>
    </source>
</evidence>
<proteinExistence type="predicted"/>
<keyword evidence="2" id="KW-1185">Reference proteome</keyword>
<dbReference type="Proteomes" id="UP001164539">
    <property type="component" value="Chromosome 4"/>
</dbReference>
<keyword evidence="1" id="KW-0812">Transmembrane</keyword>
<dbReference type="EMBL" id="CM051397">
    <property type="protein sequence ID" value="KAJ4721189.1"/>
    <property type="molecule type" value="Genomic_DNA"/>
</dbReference>
<reference evidence="1 2" key="1">
    <citation type="journal article" date="2023" name="Science">
        <title>Complex scaffold remodeling in plant triterpene biosynthesis.</title>
        <authorList>
            <person name="De La Pena R."/>
            <person name="Hodgson H."/>
            <person name="Liu J.C."/>
            <person name="Stephenson M.J."/>
            <person name="Martin A.C."/>
            <person name="Owen C."/>
            <person name="Harkess A."/>
            <person name="Leebens-Mack J."/>
            <person name="Jimenez L.E."/>
            <person name="Osbourn A."/>
            <person name="Sattely E.S."/>
        </authorList>
    </citation>
    <scope>NUCLEOTIDE SEQUENCE [LARGE SCALE GENOMIC DNA]</scope>
    <source>
        <strain evidence="2">cv. JPN11</strain>
        <tissue evidence="1">Leaf</tissue>
    </source>
</reference>
<comment type="caution">
    <text evidence="1">The sequence shown here is derived from an EMBL/GenBank/DDBJ whole genome shotgun (WGS) entry which is preliminary data.</text>
</comment>